<reference evidence="3" key="1">
    <citation type="submission" date="2024-07" db="EMBL/GenBank/DDBJ databases">
        <title>Two chromosome-level genome assemblies of Korean endemic species Abeliophyllum distichum and Forsythia ovata (Oleaceae).</title>
        <authorList>
            <person name="Jang H."/>
        </authorList>
    </citation>
    <scope>NUCLEOTIDE SEQUENCE [LARGE SCALE GENOMIC DNA]</scope>
</reference>
<accession>A0ABD1RUI0</accession>
<dbReference type="Proteomes" id="UP001604336">
    <property type="component" value="Unassembled WGS sequence"/>
</dbReference>
<gene>
    <name evidence="2" type="ORF">Adt_27699</name>
</gene>
<feature type="compositionally biased region" description="Basic and acidic residues" evidence="1">
    <location>
        <begin position="51"/>
        <end position="65"/>
    </location>
</feature>
<name>A0ABD1RUI0_9LAMI</name>
<dbReference type="AlphaFoldDB" id="A0ABD1RUI0"/>
<comment type="caution">
    <text evidence="2">The sequence shown here is derived from an EMBL/GenBank/DDBJ whole genome shotgun (WGS) entry which is preliminary data.</text>
</comment>
<proteinExistence type="predicted"/>
<feature type="compositionally biased region" description="Polar residues" evidence="1">
    <location>
        <begin position="66"/>
        <end position="79"/>
    </location>
</feature>
<evidence type="ECO:0000256" key="1">
    <source>
        <dbReference type="SAM" id="MobiDB-lite"/>
    </source>
</evidence>
<dbReference type="EMBL" id="JBFOLK010000008">
    <property type="protein sequence ID" value="KAL2492071.1"/>
    <property type="molecule type" value="Genomic_DNA"/>
</dbReference>
<sequence length="100" mass="11416">MVKDNQSEARKCYRNTVRKVEKKEVNVTFLDVEMVEASEDAPGDITMEEATSSKDIDTRITETDRQTSSVEDLESLSTNPKDRTRRLQVGKDLLEGPRRP</sequence>
<evidence type="ECO:0000313" key="2">
    <source>
        <dbReference type="EMBL" id="KAL2492071.1"/>
    </source>
</evidence>
<feature type="region of interest" description="Disordered" evidence="1">
    <location>
        <begin position="39"/>
        <end position="100"/>
    </location>
</feature>
<keyword evidence="3" id="KW-1185">Reference proteome</keyword>
<evidence type="ECO:0000313" key="3">
    <source>
        <dbReference type="Proteomes" id="UP001604336"/>
    </source>
</evidence>
<organism evidence="2 3">
    <name type="scientific">Abeliophyllum distichum</name>
    <dbReference type="NCBI Taxonomy" id="126358"/>
    <lineage>
        <taxon>Eukaryota</taxon>
        <taxon>Viridiplantae</taxon>
        <taxon>Streptophyta</taxon>
        <taxon>Embryophyta</taxon>
        <taxon>Tracheophyta</taxon>
        <taxon>Spermatophyta</taxon>
        <taxon>Magnoliopsida</taxon>
        <taxon>eudicotyledons</taxon>
        <taxon>Gunneridae</taxon>
        <taxon>Pentapetalae</taxon>
        <taxon>asterids</taxon>
        <taxon>lamiids</taxon>
        <taxon>Lamiales</taxon>
        <taxon>Oleaceae</taxon>
        <taxon>Forsythieae</taxon>
        <taxon>Abeliophyllum</taxon>
    </lineage>
</organism>
<protein>
    <submittedName>
        <fullName evidence="2">Uncharacterized protein</fullName>
    </submittedName>
</protein>